<dbReference type="EMBL" id="KV745054">
    <property type="protein sequence ID" value="OCK78521.1"/>
    <property type="molecule type" value="Genomic_DNA"/>
</dbReference>
<dbReference type="SUPFAM" id="SSF50129">
    <property type="entry name" value="GroES-like"/>
    <property type="match status" value="1"/>
</dbReference>
<organism evidence="2 3">
    <name type="scientific">Lepidopterella palustris CBS 459.81</name>
    <dbReference type="NCBI Taxonomy" id="1314670"/>
    <lineage>
        <taxon>Eukaryota</taxon>
        <taxon>Fungi</taxon>
        <taxon>Dikarya</taxon>
        <taxon>Ascomycota</taxon>
        <taxon>Pezizomycotina</taxon>
        <taxon>Dothideomycetes</taxon>
        <taxon>Pleosporomycetidae</taxon>
        <taxon>Mytilinidiales</taxon>
        <taxon>Argynnaceae</taxon>
        <taxon>Lepidopterella</taxon>
    </lineage>
</organism>
<dbReference type="AlphaFoldDB" id="A0A8E2E7D9"/>
<reference evidence="2 3" key="1">
    <citation type="journal article" date="2016" name="Nat. Commun.">
        <title>Ectomycorrhizal ecology is imprinted in the genome of the dominant symbiotic fungus Cenococcum geophilum.</title>
        <authorList>
            <consortium name="DOE Joint Genome Institute"/>
            <person name="Peter M."/>
            <person name="Kohler A."/>
            <person name="Ohm R.A."/>
            <person name="Kuo A."/>
            <person name="Krutzmann J."/>
            <person name="Morin E."/>
            <person name="Arend M."/>
            <person name="Barry K.W."/>
            <person name="Binder M."/>
            <person name="Choi C."/>
            <person name="Clum A."/>
            <person name="Copeland A."/>
            <person name="Grisel N."/>
            <person name="Haridas S."/>
            <person name="Kipfer T."/>
            <person name="LaButti K."/>
            <person name="Lindquist E."/>
            <person name="Lipzen A."/>
            <person name="Maire R."/>
            <person name="Meier B."/>
            <person name="Mihaltcheva S."/>
            <person name="Molinier V."/>
            <person name="Murat C."/>
            <person name="Poggeler S."/>
            <person name="Quandt C.A."/>
            <person name="Sperisen C."/>
            <person name="Tritt A."/>
            <person name="Tisserant E."/>
            <person name="Crous P.W."/>
            <person name="Henrissat B."/>
            <person name="Nehls U."/>
            <person name="Egli S."/>
            <person name="Spatafora J.W."/>
            <person name="Grigoriev I.V."/>
            <person name="Martin F.M."/>
        </authorList>
    </citation>
    <scope>NUCLEOTIDE SEQUENCE [LARGE SCALE GENOMIC DNA]</scope>
    <source>
        <strain evidence="2 3">CBS 459.81</strain>
    </source>
</reference>
<accession>A0A8E2E7D9</accession>
<proteinExistence type="predicted"/>
<dbReference type="Pfam" id="PF08240">
    <property type="entry name" value="ADH_N"/>
    <property type="match status" value="1"/>
</dbReference>
<dbReference type="InterPro" id="IPR011032">
    <property type="entry name" value="GroES-like_sf"/>
</dbReference>
<dbReference type="Gene3D" id="3.90.180.10">
    <property type="entry name" value="Medium-chain alcohol dehydrogenases, catalytic domain"/>
    <property type="match status" value="1"/>
</dbReference>
<gene>
    <name evidence="2" type="ORF">K432DRAFT_406380</name>
</gene>
<evidence type="ECO:0000259" key="1">
    <source>
        <dbReference type="Pfam" id="PF08240"/>
    </source>
</evidence>
<feature type="domain" description="Alcohol dehydrogenase-like N-terminal" evidence="1">
    <location>
        <begin position="2"/>
        <end position="52"/>
    </location>
</feature>
<keyword evidence="3" id="KW-1185">Reference proteome</keyword>
<protein>
    <recommendedName>
        <fullName evidence="1">Alcohol dehydrogenase-like N-terminal domain-containing protein</fullName>
    </recommendedName>
</protein>
<dbReference type="OrthoDB" id="329835at2759"/>
<sequence length="85" mass="8897">MTAVGLNDADVLTAMGANISDSGRSTFGLEGVGYITKLGSEVTNVAVGNRVMTVRAESVPDQLSDEEAATIPLAYVTVMMFLVEK</sequence>
<name>A0A8E2E7D9_9PEZI</name>
<evidence type="ECO:0000313" key="3">
    <source>
        <dbReference type="Proteomes" id="UP000250266"/>
    </source>
</evidence>
<dbReference type="InterPro" id="IPR013154">
    <property type="entry name" value="ADH-like_N"/>
</dbReference>
<dbReference type="Proteomes" id="UP000250266">
    <property type="component" value="Unassembled WGS sequence"/>
</dbReference>
<evidence type="ECO:0000313" key="2">
    <source>
        <dbReference type="EMBL" id="OCK78521.1"/>
    </source>
</evidence>